<comment type="caution">
    <text evidence="2">The sequence shown here is derived from an EMBL/GenBank/DDBJ whole genome shotgun (WGS) entry which is preliminary data.</text>
</comment>
<feature type="transmembrane region" description="Helical" evidence="1">
    <location>
        <begin position="17"/>
        <end position="36"/>
    </location>
</feature>
<sequence>MAESAHQGSHGGSPKSWFAVIIILAGFTVGGVGLTIGPNWLIFWIGAAICAVGGVVALLVDIFSDVIIDAPRVMPEGEHQSPFEHHELTHH</sequence>
<keyword evidence="1" id="KW-0812">Transmembrane</keyword>
<reference evidence="2 3" key="1">
    <citation type="submission" date="2024-06" db="EMBL/GenBank/DDBJ databases">
        <title>The Natural Products Discovery Center: Release of the First 8490 Sequenced Strains for Exploring Actinobacteria Biosynthetic Diversity.</title>
        <authorList>
            <person name="Kalkreuter E."/>
            <person name="Kautsar S.A."/>
            <person name="Yang D."/>
            <person name="Bader C.D."/>
            <person name="Teijaro C.N."/>
            <person name="Fluegel L."/>
            <person name="Davis C.M."/>
            <person name="Simpson J.R."/>
            <person name="Lauterbach L."/>
            <person name="Steele A.D."/>
            <person name="Gui C."/>
            <person name="Meng S."/>
            <person name="Li G."/>
            <person name="Viehrig K."/>
            <person name="Ye F."/>
            <person name="Su P."/>
            <person name="Kiefer A.F."/>
            <person name="Nichols A."/>
            <person name="Cepeda A.J."/>
            <person name="Yan W."/>
            <person name="Fan B."/>
            <person name="Jiang Y."/>
            <person name="Adhikari A."/>
            <person name="Zheng C.-J."/>
            <person name="Schuster L."/>
            <person name="Cowan T.M."/>
            <person name="Smanski M.J."/>
            <person name="Chevrette M.G."/>
            <person name="De Carvalho L.P.S."/>
            <person name="Shen B."/>
        </authorList>
    </citation>
    <scope>NUCLEOTIDE SEQUENCE [LARGE SCALE GENOMIC DNA]</scope>
    <source>
        <strain evidence="2 3">NPDC050100</strain>
    </source>
</reference>
<proteinExistence type="predicted"/>
<evidence type="ECO:0000256" key="1">
    <source>
        <dbReference type="SAM" id="Phobius"/>
    </source>
</evidence>
<keyword evidence="3" id="KW-1185">Reference proteome</keyword>
<dbReference type="Proteomes" id="UP001551675">
    <property type="component" value="Unassembled WGS sequence"/>
</dbReference>
<dbReference type="NCBIfam" id="NF041681">
    <property type="entry name" value="HGxxPAAW"/>
    <property type="match status" value="1"/>
</dbReference>
<evidence type="ECO:0000313" key="3">
    <source>
        <dbReference type="Proteomes" id="UP001551675"/>
    </source>
</evidence>
<keyword evidence="1" id="KW-0472">Membrane</keyword>
<protein>
    <submittedName>
        <fullName evidence="2">HGxxPAAW family protein</fullName>
    </submittedName>
</protein>
<name>A0ABV3G758_MICGL</name>
<dbReference type="RefSeq" id="WP_061253459.1">
    <property type="nucleotide sequence ID" value="NZ_JBFALK010000001.1"/>
</dbReference>
<organism evidence="2 3">
    <name type="scientific">Microtetraspora glauca</name>
    <dbReference type="NCBI Taxonomy" id="1996"/>
    <lineage>
        <taxon>Bacteria</taxon>
        <taxon>Bacillati</taxon>
        <taxon>Actinomycetota</taxon>
        <taxon>Actinomycetes</taxon>
        <taxon>Streptosporangiales</taxon>
        <taxon>Streptosporangiaceae</taxon>
        <taxon>Microtetraspora</taxon>
    </lineage>
</organism>
<dbReference type="EMBL" id="JBFALK010000001">
    <property type="protein sequence ID" value="MEV0967427.1"/>
    <property type="molecule type" value="Genomic_DNA"/>
</dbReference>
<feature type="transmembrane region" description="Helical" evidence="1">
    <location>
        <begin position="42"/>
        <end position="64"/>
    </location>
</feature>
<evidence type="ECO:0000313" key="2">
    <source>
        <dbReference type="EMBL" id="MEV0967427.1"/>
    </source>
</evidence>
<accession>A0ABV3G758</accession>
<keyword evidence="1" id="KW-1133">Transmembrane helix</keyword>
<gene>
    <name evidence="2" type="ORF">AB0I59_02230</name>
</gene>